<organism evidence="1 2">
    <name type="scientific">Fervidibacillus albus</name>
    <dbReference type="NCBI Taxonomy" id="2980026"/>
    <lineage>
        <taxon>Bacteria</taxon>
        <taxon>Bacillati</taxon>
        <taxon>Bacillota</taxon>
        <taxon>Bacilli</taxon>
        <taxon>Bacillales</taxon>
        <taxon>Bacillaceae</taxon>
        <taxon>Fervidibacillus</taxon>
    </lineage>
</organism>
<name>A0A9E8RYP1_9BACI</name>
<keyword evidence="2" id="KW-1185">Reference proteome</keyword>
<dbReference type="Proteomes" id="UP001164718">
    <property type="component" value="Chromosome"/>
</dbReference>
<dbReference type="KEGG" id="faf:OE104_05910"/>
<dbReference type="RefSeq" id="WP_275418651.1">
    <property type="nucleotide sequence ID" value="NZ_CP106878.1"/>
</dbReference>
<dbReference type="AlphaFoldDB" id="A0A9E8RYP1"/>
<gene>
    <name evidence="1" type="ORF">OE104_05910</name>
</gene>
<protein>
    <submittedName>
        <fullName evidence="1">Uncharacterized protein</fullName>
    </submittedName>
</protein>
<evidence type="ECO:0000313" key="2">
    <source>
        <dbReference type="Proteomes" id="UP001164718"/>
    </source>
</evidence>
<proteinExistence type="predicted"/>
<reference evidence="1" key="1">
    <citation type="submission" date="2022-09" db="EMBL/GenBank/DDBJ databases">
        <title>Complete Genomes of Fervidibacillus albus and Fervidibacillus halotolerans isolated from tidal flat sediments.</title>
        <authorList>
            <person name="Kwon K.K."/>
            <person name="Yang S.-H."/>
            <person name="Park M.J."/>
            <person name="Oh H.-M."/>
        </authorList>
    </citation>
    <scope>NUCLEOTIDE SEQUENCE</scope>
    <source>
        <strain evidence="1">MEBiC13591</strain>
    </source>
</reference>
<dbReference type="EMBL" id="CP106878">
    <property type="protein sequence ID" value="WAA10847.1"/>
    <property type="molecule type" value="Genomic_DNA"/>
</dbReference>
<sequence>MLIQINSVNIRYQNQEVVNVQVHFTAHDENREININGYIPLTAEEYAGNESIVTLTEVVRQKAAETLS</sequence>
<evidence type="ECO:0000313" key="1">
    <source>
        <dbReference type="EMBL" id="WAA10847.1"/>
    </source>
</evidence>
<accession>A0A9E8RYP1</accession>